<keyword evidence="5" id="KW-0812">Transmembrane</keyword>
<dbReference type="Proteomes" id="UP000694861">
    <property type="component" value="Linkage group LG8"/>
</dbReference>
<evidence type="ECO:0000256" key="1">
    <source>
        <dbReference type="ARBA" id="ARBA00022723"/>
    </source>
</evidence>
<evidence type="ECO:0000259" key="6">
    <source>
        <dbReference type="PROSITE" id="PS51292"/>
    </source>
</evidence>
<evidence type="ECO:0000256" key="4">
    <source>
        <dbReference type="SAM" id="MobiDB-lite"/>
    </source>
</evidence>
<keyword evidence="7" id="KW-1185">Reference proteome</keyword>
<dbReference type="RefSeq" id="XP_008242714.2">
    <property type="nucleotide sequence ID" value="XM_008244492.2"/>
</dbReference>
<evidence type="ECO:0000313" key="8">
    <source>
        <dbReference type="RefSeq" id="XP_008242714.2"/>
    </source>
</evidence>
<dbReference type="SMART" id="SM00744">
    <property type="entry name" value="RINGv"/>
    <property type="match status" value="1"/>
</dbReference>
<dbReference type="PANTHER" id="PTHR46347:SF4">
    <property type="entry name" value="RING_FYVE_PHD ZINC FINGER SUPERFAMILY PROTEIN"/>
    <property type="match status" value="1"/>
</dbReference>
<keyword evidence="5" id="KW-0472">Membrane</keyword>
<feature type="domain" description="RING-CH-type" evidence="6">
    <location>
        <begin position="136"/>
        <end position="201"/>
    </location>
</feature>
<accession>A0ABM0PPW3</accession>
<evidence type="ECO:0000313" key="7">
    <source>
        <dbReference type="Proteomes" id="UP000694861"/>
    </source>
</evidence>
<reference evidence="8" key="2">
    <citation type="submission" date="2025-08" db="UniProtKB">
        <authorList>
            <consortium name="RefSeq"/>
        </authorList>
    </citation>
    <scope>IDENTIFICATION</scope>
</reference>
<dbReference type="PROSITE" id="PS51292">
    <property type="entry name" value="ZF_RING_CH"/>
    <property type="match status" value="1"/>
</dbReference>
<dbReference type="Gene3D" id="3.30.40.10">
    <property type="entry name" value="Zinc/RING finger domain, C3HC4 (zinc finger)"/>
    <property type="match status" value="1"/>
</dbReference>
<proteinExistence type="predicted"/>
<evidence type="ECO:0000256" key="2">
    <source>
        <dbReference type="ARBA" id="ARBA00022771"/>
    </source>
</evidence>
<evidence type="ECO:0000256" key="5">
    <source>
        <dbReference type="SAM" id="Phobius"/>
    </source>
</evidence>
<keyword evidence="5" id="KW-1133">Transmembrane helix</keyword>
<protein>
    <submittedName>
        <fullName evidence="8">Uncharacterized protein LOC103341012 isoform X1</fullName>
    </submittedName>
</protein>
<keyword evidence="2" id="KW-0863">Zinc-finger</keyword>
<name>A0ABM0PPW3_PRUMU</name>
<feature type="region of interest" description="Disordered" evidence="4">
    <location>
        <begin position="99"/>
        <end position="133"/>
    </location>
</feature>
<dbReference type="GeneID" id="103341012"/>
<feature type="transmembrane region" description="Helical" evidence="5">
    <location>
        <begin position="325"/>
        <end position="351"/>
    </location>
</feature>
<evidence type="ECO:0000256" key="3">
    <source>
        <dbReference type="ARBA" id="ARBA00022833"/>
    </source>
</evidence>
<reference evidence="7" key="1">
    <citation type="journal article" date="2012" name="Nat. Commun.">
        <title>The genome of Prunus mume.</title>
        <authorList>
            <person name="Zhang Q."/>
            <person name="Chen W."/>
            <person name="Sun L."/>
            <person name="Zhao F."/>
            <person name="Huang B."/>
            <person name="Yang W."/>
            <person name="Tao Y."/>
            <person name="Wang J."/>
            <person name="Yuan Z."/>
            <person name="Fan G."/>
            <person name="Xing Z."/>
            <person name="Han C."/>
            <person name="Pan H."/>
            <person name="Zhong X."/>
            <person name="Shi W."/>
            <person name="Liang X."/>
            <person name="Du D."/>
            <person name="Sun F."/>
            <person name="Xu Z."/>
            <person name="Hao R."/>
            <person name="Lv T."/>
            <person name="Lv Y."/>
            <person name="Zheng Z."/>
            <person name="Sun M."/>
            <person name="Luo L."/>
            <person name="Cai M."/>
            <person name="Gao Y."/>
            <person name="Wang J."/>
            <person name="Yin Y."/>
            <person name="Xu X."/>
            <person name="Cheng T."/>
            <person name="Wang J."/>
        </authorList>
    </citation>
    <scope>NUCLEOTIDE SEQUENCE [LARGE SCALE GENOMIC DNA]</scope>
</reference>
<dbReference type="InterPro" id="IPR013083">
    <property type="entry name" value="Znf_RING/FYVE/PHD"/>
</dbReference>
<dbReference type="Pfam" id="PF12906">
    <property type="entry name" value="RINGv"/>
    <property type="match status" value="1"/>
</dbReference>
<dbReference type="SUPFAM" id="SSF57850">
    <property type="entry name" value="RING/U-box"/>
    <property type="match status" value="1"/>
</dbReference>
<feature type="transmembrane region" description="Helical" evidence="5">
    <location>
        <begin position="223"/>
        <end position="243"/>
    </location>
</feature>
<organism evidence="7 8">
    <name type="scientific">Prunus mume</name>
    <name type="common">Japanese apricot</name>
    <name type="synonym">Armeniaca mume</name>
    <dbReference type="NCBI Taxonomy" id="102107"/>
    <lineage>
        <taxon>Eukaryota</taxon>
        <taxon>Viridiplantae</taxon>
        <taxon>Streptophyta</taxon>
        <taxon>Embryophyta</taxon>
        <taxon>Tracheophyta</taxon>
        <taxon>Spermatophyta</taxon>
        <taxon>Magnoliopsida</taxon>
        <taxon>eudicotyledons</taxon>
        <taxon>Gunneridae</taxon>
        <taxon>Pentapetalae</taxon>
        <taxon>rosids</taxon>
        <taxon>fabids</taxon>
        <taxon>Rosales</taxon>
        <taxon>Rosaceae</taxon>
        <taxon>Amygdaloideae</taxon>
        <taxon>Amygdaleae</taxon>
        <taxon>Prunus</taxon>
    </lineage>
</organism>
<keyword evidence="1" id="KW-0479">Metal-binding</keyword>
<dbReference type="CDD" id="cd16495">
    <property type="entry name" value="RING_CH-C4HC3_MARCH"/>
    <property type="match status" value="1"/>
</dbReference>
<gene>
    <name evidence="8" type="primary">LOC103341012</name>
</gene>
<sequence>METEAGQVAQYSASRPIHPHKEIHGAHRKQNPSLPSQVIQARRTHRASYRKHQNPPTAYTYRFRKITDLRFCLDNSLQKLSCFSGLNDFCGRSMKGEVQLEPAGERERDPTDVDPLLEDQEDSSPGSSTEIYNEDLESGSIPCCRICLESDAEPGDELISPCMCKGTQQFVHSSCLDHWRSVKEGFAFSHCTTCKAQFHLRVESYEDNSWRKIKFRVFVARDVFLVFLAVQSVIAAIGGFAYVMDKDGAFRNSFSDGWDRILSKHPIPFYYCIGVLAFFVLLGFFGLILHCSSLNSNDPRMAGCQNCCYGWGILDCFPASMEACFALVIVFVVIFAILGIAYGFLAATMAIQRIWQRHYHILTKRELTKEYIVEDLHGCYTPPKLDPEHEARLKMLKLL</sequence>
<keyword evidence="3" id="KW-0862">Zinc</keyword>
<dbReference type="PANTHER" id="PTHR46347">
    <property type="entry name" value="RING/FYVE/PHD ZINC FINGER SUPERFAMILY PROTEIN"/>
    <property type="match status" value="1"/>
</dbReference>
<dbReference type="InterPro" id="IPR011016">
    <property type="entry name" value="Znf_RING-CH"/>
</dbReference>
<feature type="transmembrane region" description="Helical" evidence="5">
    <location>
        <begin position="269"/>
        <end position="289"/>
    </location>
</feature>